<protein>
    <submittedName>
        <fullName evidence="7">Putative oligopeptide transporter, OPT family</fullName>
    </submittedName>
</protein>
<dbReference type="GO" id="GO:0016020">
    <property type="term" value="C:membrane"/>
    <property type="evidence" value="ECO:0007669"/>
    <property type="project" value="UniProtKB-SubCell"/>
</dbReference>
<dbReference type="EMBL" id="FOSF01000011">
    <property type="protein sequence ID" value="SFJ97160.1"/>
    <property type="molecule type" value="Genomic_DNA"/>
</dbReference>
<dbReference type="OrthoDB" id="9809340at2"/>
<feature type="transmembrane region" description="Helical" evidence="6">
    <location>
        <begin position="101"/>
        <end position="121"/>
    </location>
</feature>
<evidence type="ECO:0000256" key="1">
    <source>
        <dbReference type="ARBA" id="ARBA00004141"/>
    </source>
</evidence>
<evidence type="ECO:0000256" key="3">
    <source>
        <dbReference type="ARBA" id="ARBA00022692"/>
    </source>
</evidence>
<evidence type="ECO:0000256" key="6">
    <source>
        <dbReference type="SAM" id="Phobius"/>
    </source>
</evidence>
<dbReference type="InterPro" id="IPR045035">
    <property type="entry name" value="YSL-like"/>
</dbReference>
<dbReference type="AlphaFoldDB" id="A0A662Z803"/>
<feature type="transmembrane region" description="Helical" evidence="6">
    <location>
        <begin position="456"/>
        <end position="477"/>
    </location>
</feature>
<feature type="transmembrane region" description="Helical" evidence="6">
    <location>
        <begin position="382"/>
        <end position="403"/>
    </location>
</feature>
<feature type="transmembrane region" description="Helical" evidence="6">
    <location>
        <begin position="317"/>
        <end position="333"/>
    </location>
</feature>
<evidence type="ECO:0000256" key="4">
    <source>
        <dbReference type="ARBA" id="ARBA00022989"/>
    </source>
</evidence>
<dbReference type="Proteomes" id="UP000243374">
    <property type="component" value="Unassembled WGS sequence"/>
</dbReference>
<keyword evidence="8" id="KW-1185">Reference proteome</keyword>
<sequence>MNTSNNSIREMTLRGIILGTLITLVFTASNVYLGLKVGMTFASSIPAAVISMAVLRMFKDSSILENNIVQTQASAAGCISSIIFVMPAMVMIGYWNDFPFWQTFLICAAGGTLGVIFTVPLRYAMVVKSNLPYPEGVAAAVILKTADKKSSDGESQAQSGVKLLALGAGLSSVFTFCTSGLRILVDGFTMTGKLGAAVFSLGTGYSFALLGAGLLIGIGGGFSLLIGTVLCWAVGVPVLTTILPNPDALPIEDFSSVVWATKLRFAGAGCIAISALWTLIVLIKPIIKGLIDSMELAKEAKAGDIDSRFTDLSFKQMIIYTLVSILIICGVFYKFTTNIDIPALWAWSFVILGTLLAVLIGFLLAASCGYMAGLIGSSSSPISGITIISVVVISLSYLLLSGVQGIFNIEGGRDFVTAFTLFTATVVNATACISNDNLQDLKTGQLVGASPKHQQVALIIGTIIGAFVIAPVLELLYNSYGFPGAMPREHMDPNLALNAPQATLMASIAKGIFNHHLEWTYIIIGLILGAVIIVLNLFIKKVTKGKMFVAPLAVGLGIYLPSSVNVVIIIGSIASYFIVRSLKRKFTDKAQLHEKLTVLDSRNNLMAAGLIVGESLMGVIMALVLTVSISAGGSDAPLAIDLGLNSTVISVLSFVIFFGGLTYVLRKIVAGTSK</sequence>
<feature type="transmembrane region" description="Helical" evidence="6">
    <location>
        <begin position="38"/>
        <end position="55"/>
    </location>
</feature>
<feature type="transmembrane region" description="Helical" evidence="6">
    <location>
        <begin position="559"/>
        <end position="579"/>
    </location>
</feature>
<dbReference type="Pfam" id="PF03169">
    <property type="entry name" value="OPT"/>
    <property type="match status" value="1"/>
</dbReference>
<accession>A0A662Z803</accession>
<feature type="transmembrane region" description="Helical" evidence="6">
    <location>
        <begin position="197"/>
        <end position="217"/>
    </location>
</feature>
<dbReference type="PANTHER" id="PTHR31645:SF0">
    <property type="entry name" value="OLIGOPEPTIDE TRANSPORTER YGL114W-RELATED"/>
    <property type="match status" value="1"/>
</dbReference>
<keyword evidence="5 6" id="KW-0472">Membrane</keyword>
<organism evidence="7 8">
    <name type="scientific">Succinivibrio dextrinosolvens</name>
    <dbReference type="NCBI Taxonomy" id="83771"/>
    <lineage>
        <taxon>Bacteria</taxon>
        <taxon>Pseudomonadati</taxon>
        <taxon>Pseudomonadota</taxon>
        <taxon>Gammaproteobacteria</taxon>
        <taxon>Aeromonadales</taxon>
        <taxon>Succinivibrionaceae</taxon>
        <taxon>Succinivibrio</taxon>
    </lineage>
</organism>
<feature type="transmembrane region" description="Helical" evidence="6">
    <location>
        <begin position="263"/>
        <end position="283"/>
    </location>
</feature>
<evidence type="ECO:0000256" key="2">
    <source>
        <dbReference type="ARBA" id="ARBA00022448"/>
    </source>
</evidence>
<dbReference type="PANTHER" id="PTHR31645">
    <property type="entry name" value="OLIGOPEPTIDE TRANSPORTER YGL114W-RELATED"/>
    <property type="match status" value="1"/>
</dbReference>
<evidence type="ECO:0000313" key="8">
    <source>
        <dbReference type="Proteomes" id="UP000243374"/>
    </source>
</evidence>
<gene>
    <name evidence="7" type="ORF">SAMN04487865_10112</name>
</gene>
<keyword evidence="2" id="KW-0813">Transport</keyword>
<feature type="transmembrane region" description="Helical" evidence="6">
    <location>
        <begin position="163"/>
        <end position="185"/>
    </location>
</feature>
<reference evidence="7 8" key="1">
    <citation type="submission" date="2016-10" db="EMBL/GenBank/DDBJ databases">
        <authorList>
            <person name="Varghese N."/>
            <person name="Submissions S."/>
        </authorList>
    </citation>
    <scope>NUCLEOTIDE SEQUENCE [LARGE SCALE GENOMIC DNA]</scope>
    <source>
        <strain evidence="7 8">22B</strain>
    </source>
</reference>
<feature type="transmembrane region" description="Helical" evidence="6">
    <location>
        <begin position="642"/>
        <end position="665"/>
    </location>
</feature>
<evidence type="ECO:0000313" key="7">
    <source>
        <dbReference type="EMBL" id="SFJ97160.1"/>
    </source>
</evidence>
<feature type="transmembrane region" description="Helical" evidence="6">
    <location>
        <begin position="345"/>
        <end position="370"/>
    </location>
</feature>
<dbReference type="NCBIfam" id="TIGR00733">
    <property type="entry name" value="OPT family oligopeptide transporter"/>
    <property type="match status" value="1"/>
</dbReference>
<feature type="transmembrane region" description="Helical" evidence="6">
    <location>
        <begin position="224"/>
        <end position="243"/>
    </location>
</feature>
<feature type="transmembrane region" description="Helical" evidence="6">
    <location>
        <begin position="415"/>
        <end position="435"/>
    </location>
</feature>
<keyword evidence="4 6" id="KW-1133">Transmembrane helix</keyword>
<keyword evidence="3 6" id="KW-0812">Transmembrane</keyword>
<dbReference type="InterPro" id="IPR004813">
    <property type="entry name" value="OPT"/>
</dbReference>
<proteinExistence type="predicted"/>
<feature type="transmembrane region" description="Helical" evidence="6">
    <location>
        <begin position="75"/>
        <end position="95"/>
    </location>
</feature>
<dbReference type="InterPro" id="IPR004814">
    <property type="entry name" value="Oligopep_transpt"/>
</dbReference>
<feature type="transmembrane region" description="Helical" evidence="6">
    <location>
        <begin position="605"/>
        <end position="630"/>
    </location>
</feature>
<evidence type="ECO:0000256" key="5">
    <source>
        <dbReference type="ARBA" id="ARBA00023136"/>
    </source>
</evidence>
<dbReference type="GO" id="GO:0035673">
    <property type="term" value="F:oligopeptide transmembrane transporter activity"/>
    <property type="evidence" value="ECO:0007669"/>
    <property type="project" value="InterPro"/>
</dbReference>
<comment type="subcellular location">
    <subcellularLocation>
        <location evidence="1">Membrane</location>
        <topology evidence="1">Multi-pass membrane protein</topology>
    </subcellularLocation>
</comment>
<dbReference type="RefSeq" id="WP_074839880.1">
    <property type="nucleotide sequence ID" value="NZ_CP047056.1"/>
</dbReference>
<feature type="transmembrane region" description="Helical" evidence="6">
    <location>
        <begin position="520"/>
        <end position="539"/>
    </location>
</feature>
<feature type="transmembrane region" description="Helical" evidence="6">
    <location>
        <begin position="12"/>
        <end position="32"/>
    </location>
</feature>
<name>A0A662Z803_9GAMM</name>
<dbReference type="NCBIfam" id="TIGR00728">
    <property type="entry name" value="OPT_sfam"/>
    <property type="match status" value="1"/>
</dbReference>